<keyword evidence="2" id="KW-1185">Reference proteome</keyword>
<evidence type="ECO:0000313" key="1">
    <source>
        <dbReference type="EMBL" id="CAG8444485.1"/>
    </source>
</evidence>
<sequence length="392" mass="45678">MLKSNQMMEVEFKHSDFISTHTTSSSIDDSELGQRLELYGICKECQHPKLNEEWCSKCNNERFEARFETWTSDNKDIDKFISTIQLTATNYSQILEWIPWKRLMEVKHIGIGRFGSAYSVTWLDGYITYWDRVKQEWGRSEAGKKFYVKVLQGLSTDFANFVNELLSHQNGKNGLIRCYGITQDPVTKEYALVIRCIERDLKSYLYSSLPYPEYDWKTKLEILADIAFVINRIHDAAEEVYIWVQWWLDLCNDTTSDIAAEFNIDGERRHKDGNFFTHPEAIYTKRLLDFPSLPEPENFSPNSFHQMVSFCARLQHTSDPEGQWSVNNTSDIFEFGSQLSRPPSTYAENNKDSLILTPPPHKVKNELSLEYNIPGAFIVDNIEVIDNWDGKY</sequence>
<name>A0A9N8YPV5_FUNMO</name>
<proteinExistence type="predicted"/>
<dbReference type="SUPFAM" id="SSF56112">
    <property type="entry name" value="Protein kinase-like (PK-like)"/>
    <property type="match status" value="1"/>
</dbReference>
<reference evidence="1" key="1">
    <citation type="submission" date="2021-06" db="EMBL/GenBank/DDBJ databases">
        <authorList>
            <person name="Kallberg Y."/>
            <person name="Tangrot J."/>
            <person name="Rosling A."/>
        </authorList>
    </citation>
    <scope>NUCLEOTIDE SEQUENCE</scope>
    <source>
        <strain evidence="1">87-6 pot B 2015</strain>
    </source>
</reference>
<organism evidence="1 2">
    <name type="scientific">Funneliformis mosseae</name>
    <name type="common">Endomycorrhizal fungus</name>
    <name type="synonym">Glomus mosseae</name>
    <dbReference type="NCBI Taxonomy" id="27381"/>
    <lineage>
        <taxon>Eukaryota</taxon>
        <taxon>Fungi</taxon>
        <taxon>Fungi incertae sedis</taxon>
        <taxon>Mucoromycota</taxon>
        <taxon>Glomeromycotina</taxon>
        <taxon>Glomeromycetes</taxon>
        <taxon>Glomerales</taxon>
        <taxon>Glomeraceae</taxon>
        <taxon>Funneliformis</taxon>
    </lineage>
</organism>
<comment type="caution">
    <text evidence="1">The sequence shown here is derived from an EMBL/GenBank/DDBJ whole genome shotgun (WGS) entry which is preliminary data.</text>
</comment>
<dbReference type="EMBL" id="CAJVPP010000116">
    <property type="protein sequence ID" value="CAG8444485.1"/>
    <property type="molecule type" value="Genomic_DNA"/>
</dbReference>
<dbReference type="InterPro" id="IPR011009">
    <property type="entry name" value="Kinase-like_dom_sf"/>
</dbReference>
<gene>
    <name evidence="1" type="ORF">FMOSSE_LOCUS1069</name>
</gene>
<dbReference type="AlphaFoldDB" id="A0A9N8YPV5"/>
<accession>A0A9N8YPV5</accession>
<evidence type="ECO:0000313" key="2">
    <source>
        <dbReference type="Proteomes" id="UP000789375"/>
    </source>
</evidence>
<dbReference type="Proteomes" id="UP000789375">
    <property type="component" value="Unassembled WGS sequence"/>
</dbReference>
<dbReference type="Gene3D" id="1.10.510.10">
    <property type="entry name" value="Transferase(Phosphotransferase) domain 1"/>
    <property type="match status" value="1"/>
</dbReference>
<protein>
    <submittedName>
        <fullName evidence="1">12687_t:CDS:1</fullName>
    </submittedName>
</protein>